<feature type="modified residue" description="4-aspartylphosphate" evidence="2">
    <location>
        <position position="54"/>
    </location>
</feature>
<accession>A0A1G7C1W5</accession>
<dbReference type="CDD" id="cd00156">
    <property type="entry name" value="REC"/>
    <property type="match status" value="1"/>
</dbReference>
<dbReference type="InterPro" id="IPR001789">
    <property type="entry name" value="Sig_transdc_resp-reg_receiver"/>
</dbReference>
<dbReference type="InterPro" id="IPR011006">
    <property type="entry name" value="CheY-like_superfamily"/>
</dbReference>
<dbReference type="Pfam" id="PF00072">
    <property type="entry name" value="Response_reg"/>
    <property type="match status" value="1"/>
</dbReference>
<feature type="domain" description="Response regulatory" evidence="3">
    <location>
        <begin position="5"/>
        <end position="120"/>
    </location>
</feature>
<keyword evidence="5" id="KW-1185">Reference proteome</keyword>
<dbReference type="PROSITE" id="PS50110">
    <property type="entry name" value="RESPONSE_REGULATORY"/>
    <property type="match status" value="1"/>
</dbReference>
<dbReference type="GO" id="GO:0000160">
    <property type="term" value="P:phosphorelay signal transduction system"/>
    <property type="evidence" value="ECO:0007669"/>
    <property type="project" value="InterPro"/>
</dbReference>
<dbReference type="AlphaFoldDB" id="A0A1G7C1W5"/>
<dbReference type="OrthoDB" id="9782655at2"/>
<evidence type="ECO:0000313" key="5">
    <source>
        <dbReference type="Proteomes" id="UP000183685"/>
    </source>
</evidence>
<dbReference type="RefSeq" id="WP_068307031.1">
    <property type="nucleotide sequence ID" value="NZ_FNAK01000006.1"/>
</dbReference>
<dbReference type="Proteomes" id="UP000183685">
    <property type="component" value="Unassembled WGS sequence"/>
</dbReference>
<dbReference type="EMBL" id="FNAK01000006">
    <property type="protein sequence ID" value="SDE33322.1"/>
    <property type="molecule type" value="Genomic_DNA"/>
</dbReference>
<dbReference type="InterPro" id="IPR050595">
    <property type="entry name" value="Bact_response_regulator"/>
</dbReference>
<evidence type="ECO:0000256" key="2">
    <source>
        <dbReference type="PROSITE-ProRule" id="PRU00169"/>
    </source>
</evidence>
<evidence type="ECO:0000313" key="4">
    <source>
        <dbReference type="EMBL" id="SDE33322.1"/>
    </source>
</evidence>
<sequence>MDKGLVLLVDDEPVVLRIQAAAVQQFGFETLIAETVEEAISVTRAHRPSLIISDVQMPGEGGFDFVDSLEKQGLKNMPVIYLTGYDDIDIIRGGLKAGGDDFVIKGGSVERLKNRIAFWMVSGFLELPSDLRRRALADANAMKGDEFSHVEDHIKVDGAITERVSARIAEEIAMMPEGYGLRLVERVCFLGRLSKVIIEESHTFGHFLRFPDYMIGAVNRVNPPWKHELWPLLKRFEDWSCDTRFVLSGMEPLKPFQQYEWYMDGL</sequence>
<evidence type="ECO:0000259" key="3">
    <source>
        <dbReference type="PROSITE" id="PS50110"/>
    </source>
</evidence>
<reference evidence="4 5" key="1">
    <citation type="submission" date="2016-10" db="EMBL/GenBank/DDBJ databases">
        <authorList>
            <person name="de Groot N.N."/>
        </authorList>
    </citation>
    <scope>NUCLEOTIDE SEQUENCE [LARGE SCALE GENOMIC DNA]</scope>
    <source>
        <strain evidence="4 5">CGMCC 1.9109</strain>
    </source>
</reference>
<dbReference type="Gene3D" id="3.40.50.2300">
    <property type="match status" value="1"/>
</dbReference>
<gene>
    <name evidence="4" type="ORF">SAMN04488071_2624</name>
</gene>
<protein>
    <submittedName>
        <fullName evidence="4">Response regulator receiver domain-containing protein</fullName>
    </submittedName>
</protein>
<dbReference type="PANTHER" id="PTHR44591">
    <property type="entry name" value="STRESS RESPONSE REGULATOR PROTEIN 1"/>
    <property type="match status" value="1"/>
</dbReference>
<organism evidence="4 5">
    <name type="scientific">Kordiimonas lacus</name>
    <dbReference type="NCBI Taxonomy" id="637679"/>
    <lineage>
        <taxon>Bacteria</taxon>
        <taxon>Pseudomonadati</taxon>
        <taxon>Pseudomonadota</taxon>
        <taxon>Alphaproteobacteria</taxon>
        <taxon>Kordiimonadales</taxon>
        <taxon>Kordiimonadaceae</taxon>
        <taxon>Kordiimonas</taxon>
    </lineage>
</organism>
<dbReference type="SUPFAM" id="SSF52172">
    <property type="entry name" value="CheY-like"/>
    <property type="match status" value="1"/>
</dbReference>
<evidence type="ECO:0000256" key="1">
    <source>
        <dbReference type="ARBA" id="ARBA00022553"/>
    </source>
</evidence>
<keyword evidence="1 2" id="KW-0597">Phosphoprotein</keyword>
<dbReference type="PANTHER" id="PTHR44591:SF3">
    <property type="entry name" value="RESPONSE REGULATORY DOMAIN-CONTAINING PROTEIN"/>
    <property type="match status" value="1"/>
</dbReference>
<proteinExistence type="predicted"/>
<dbReference type="STRING" id="637679.GCA_001550055_03298"/>
<dbReference type="SMART" id="SM00448">
    <property type="entry name" value="REC"/>
    <property type="match status" value="1"/>
</dbReference>
<name>A0A1G7C1W5_9PROT</name>